<evidence type="ECO:0000256" key="1">
    <source>
        <dbReference type="SAM" id="MobiDB-lite"/>
    </source>
</evidence>
<feature type="region of interest" description="Disordered" evidence="1">
    <location>
        <begin position="63"/>
        <end position="94"/>
    </location>
</feature>
<proteinExistence type="predicted"/>
<feature type="region of interest" description="Disordered" evidence="1">
    <location>
        <begin position="1"/>
        <end position="28"/>
    </location>
</feature>
<feature type="compositionally biased region" description="Low complexity" evidence="1">
    <location>
        <begin position="13"/>
        <end position="28"/>
    </location>
</feature>
<comment type="caution">
    <text evidence="2">The sequence shown here is derived from an EMBL/GenBank/DDBJ whole genome shotgun (WGS) entry which is preliminary data.</text>
</comment>
<evidence type="ECO:0000313" key="2">
    <source>
        <dbReference type="EMBL" id="KAJ4339772.1"/>
    </source>
</evidence>
<accession>A0A9W8X468</accession>
<dbReference type="AlphaFoldDB" id="A0A9W8X468"/>
<keyword evidence="3" id="KW-1185">Reference proteome</keyword>
<dbReference type="EMBL" id="JAPEUV010000020">
    <property type="protein sequence ID" value="KAJ4339772.1"/>
    <property type="molecule type" value="Genomic_DNA"/>
</dbReference>
<dbReference type="Proteomes" id="UP001140562">
    <property type="component" value="Unassembled WGS sequence"/>
</dbReference>
<gene>
    <name evidence="2" type="ORF">N0V87_002972</name>
</gene>
<evidence type="ECO:0000313" key="3">
    <source>
        <dbReference type="Proteomes" id="UP001140562"/>
    </source>
</evidence>
<organism evidence="2 3">
    <name type="scientific">Didymella glomerata</name>
    <dbReference type="NCBI Taxonomy" id="749621"/>
    <lineage>
        <taxon>Eukaryota</taxon>
        <taxon>Fungi</taxon>
        <taxon>Dikarya</taxon>
        <taxon>Ascomycota</taxon>
        <taxon>Pezizomycotina</taxon>
        <taxon>Dothideomycetes</taxon>
        <taxon>Pleosporomycetidae</taxon>
        <taxon>Pleosporales</taxon>
        <taxon>Pleosporineae</taxon>
        <taxon>Didymellaceae</taxon>
        <taxon>Didymella</taxon>
    </lineage>
</organism>
<protein>
    <submittedName>
        <fullName evidence="2">Uncharacterized protein</fullName>
    </submittedName>
</protein>
<name>A0A9W8X468_9PLEO</name>
<dbReference type="OrthoDB" id="3797732at2759"/>
<sequence>MDLLEDFVDFQRSSSLSSSGASSSSDFSFLEPHSLLEPAVDILARAESRKNVEQGIKDVAELRFDGGGGSSVGASSEVRQTEAPSARKDVQDPGVEPSLVESMAVADFSALPSTAPTQALGSSAVEEVQVTEQVLVATNVVTDAATVVIDTQPTRQVRQLSLITPKVVFEQLPLNLAETDSVPSEARPPSNSSPGAPLPHDGLNPLAIVIIDGAWISCALLRSLVRSMANAEPVQASRLILDLLVAVVLAVVTCVGFHVSLGGRVELGAEAEVESVGALSTSTPVQGGLLSIPDVRSGQKSFASNIFDDQDSLSAGIREYV</sequence>
<reference evidence="2" key="1">
    <citation type="submission" date="2022-10" db="EMBL/GenBank/DDBJ databases">
        <title>Tapping the CABI collections for fungal endophytes: first genome assemblies for Collariella, Neodidymelliopsis, Ascochyta clinopodiicola, Didymella pomorum, Didymosphaeria variabile, Neocosmospora piperis and Neocucurbitaria cava.</title>
        <authorList>
            <person name="Hill R."/>
        </authorList>
    </citation>
    <scope>NUCLEOTIDE SEQUENCE</scope>
    <source>
        <strain evidence="2">IMI 360193</strain>
    </source>
</reference>